<keyword evidence="7" id="KW-1185">Reference proteome</keyword>
<keyword evidence="1" id="KW-0112">Calmodulin-binding</keyword>
<feature type="compositionally biased region" description="Basic and acidic residues" evidence="4">
    <location>
        <begin position="359"/>
        <end position="368"/>
    </location>
</feature>
<evidence type="ECO:0000313" key="7">
    <source>
        <dbReference type="Proteomes" id="UP001642360"/>
    </source>
</evidence>
<dbReference type="CDD" id="cd23767">
    <property type="entry name" value="IQCD"/>
    <property type="match status" value="1"/>
</dbReference>
<dbReference type="InterPro" id="IPR025064">
    <property type="entry name" value="DUF4005"/>
</dbReference>
<feature type="domain" description="DUF4005" evidence="5">
    <location>
        <begin position="463"/>
        <end position="547"/>
    </location>
</feature>
<dbReference type="EMBL" id="CAUOFW020005946">
    <property type="protein sequence ID" value="CAK9172198.1"/>
    <property type="molecule type" value="Genomic_DNA"/>
</dbReference>
<sequence length="562" mass="62190">MGRSPGKWIKSVLFGKKASKSKLSKGREITKYKSPNLAVASPEELAFNLAVDPPLISQPVASIGDGIREKSDLEMGVGSNLPNDGVLLSPAKQGGYAQTTTDISLPKDSEKIRLEQAATKAQAAFRGYQARRAFEALKGIIRLQAFVRGHLVRRQAVATLYCVQRIVKLQALIRGQKVRRSDVGAEVLKHQRLGKLDAQWMDSCKSNASSLAGKLLNNVFIRQLLSSSPTTMPLQIQYGPGEQNFAWDWLLRWTISHVWGSHLEPKKLDPKDGSSIQAVRNLQGRPKCSSRRMLAANVEIGSNLSTSKSEKQICNLKKVLNPSTKSVQEHAQNEIEKVKKNLKKISNSTSDTFVQPEVNPEKPTEIHKKSSNSAGPGFIEQDVNVLAEKVTNNSEVRVLKPSDDQMSPKQQELQGPVPELDDHPAVDVQCKQIKSRSEYVLMVDPKDDRITNKNQKTSRRRASLPAKHDNQENGSHNTPRIPSYMATTKSAKAKLRGQVSPRFGLEEAEKKVITRRHSLPSSTKGKLSSSPRAQRLVQARDKDGKKSDRSLSSSRDGIGENF</sequence>
<dbReference type="Proteomes" id="UP001642360">
    <property type="component" value="Unassembled WGS sequence"/>
</dbReference>
<dbReference type="Pfam" id="PF00612">
    <property type="entry name" value="IQ"/>
    <property type="match status" value="3"/>
</dbReference>
<comment type="caution">
    <text evidence="6">The sequence shown here is derived from an EMBL/GenBank/DDBJ whole genome shotgun (WGS) entry which is preliminary data.</text>
</comment>
<feature type="region of interest" description="Disordered" evidence="4">
    <location>
        <begin position="444"/>
        <end position="562"/>
    </location>
</feature>
<feature type="region of interest" description="Disordered" evidence="4">
    <location>
        <begin position="394"/>
        <end position="422"/>
    </location>
</feature>
<evidence type="ECO:0000256" key="3">
    <source>
        <dbReference type="ARBA" id="ARBA00024378"/>
    </source>
</evidence>
<dbReference type="GO" id="GO:0005516">
    <property type="term" value="F:calmodulin binding"/>
    <property type="evidence" value="ECO:0007669"/>
    <property type="project" value="UniProtKB-KW"/>
</dbReference>
<comment type="similarity">
    <text evidence="2">Belongs to the IQD family.</text>
</comment>
<evidence type="ECO:0000256" key="2">
    <source>
        <dbReference type="ARBA" id="ARBA00024341"/>
    </source>
</evidence>
<feature type="compositionally biased region" description="Polar residues" evidence="4">
    <location>
        <begin position="472"/>
        <end position="490"/>
    </location>
</feature>
<dbReference type="PANTHER" id="PTHR32295:SF281">
    <property type="entry name" value="PROTEIN IQ-DOMAIN 31"/>
    <property type="match status" value="1"/>
</dbReference>
<dbReference type="AlphaFoldDB" id="A0ABC8TXC5"/>
<dbReference type="InterPro" id="IPR000048">
    <property type="entry name" value="IQ_motif_EF-hand-BS"/>
</dbReference>
<evidence type="ECO:0000256" key="4">
    <source>
        <dbReference type="SAM" id="MobiDB-lite"/>
    </source>
</evidence>
<name>A0ABC8TXC5_9AQUA</name>
<organism evidence="6 7">
    <name type="scientific">Ilex paraguariensis</name>
    <name type="common">yerba mate</name>
    <dbReference type="NCBI Taxonomy" id="185542"/>
    <lineage>
        <taxon>Eukaryota</taxon>
        <taxon>Viridiplantae</taxon>
        <taxon>Streptophyta</taxon>
        <taxon>Embryophyta</taxon>
        <taxon>Tracheophyta</taxon>
        <taxon>Spermatophyta</taxon>
        <taxon>Magnoliopsida</taxon>
        <taxon>eudicotyledons</taxon>
        <taxon>Gunneridae</taxon>
        <taxon>Pentapetalae</taxon>
        <taxon>asterids</taxon>
        <taxon>campanulids</taxon>
        <taxon>Aquifoliales</taxon>
        <taxon>Aquifoliaceae</taxon>
        <taxon>Ilex</taxon>
    </lineage>
</organism>
<accession>A0ABC8TXC5</accession>
<comment type="subunit">
    <text evidence="3">Binds to multiple calmodulin (CaM) in the presence of Ca(2+) and CaM-like proteins.</text>
</comment>
<evidence type="ECO:0000256" key="1">
    <source>
        <dbReference type="ARBA" id="ARBA00022860"/>
    </source>
</evidence>
<evidence type="ECO:0000259" key="5">
    <source>
        <dbReference type="Pfam" id="PF13178"/>
    </source>
</evidence>
<feature type="region of interest" description="Disordered" evidence="4">
    <location>
        <begin position="349"/>
        <end position="377"/>
    </location>
</feature>
<reference evidence="6 7" key="1">
    <citation type="submission" date="2024-02" db="EMBL/GenBank/DDBJ databases">
        <authorList>
            <person name="Vignale AGUSTIN F."/>
            <person name="Sosa J E."/>
            <person name="Modenutti C."/>
        </authorList>
    </citation>
    <scope>NUCLEOTIDE SEQUENCE [LARGE SCALE GENOMIC DNA]</scope>
</reference>
<gene>
    <name evidence="6" type="ORF">ILEXP_LOCUS41843</name>
</gene>
<feature type="compositionally biased region" description="Basic and acidic residues" evidence="4">
    <location>
        <begin position="538"/>
        <end position="549"/>
    </location>
</feature>
<feature type="compositionally biased region" description="Polar residues" evidence="4">
    <location>
        <begin position="404"/>
        <end position="413"/>
    </location>
</feature>
<dbReference type="SMART" id="SM00015">
    <property type="entry name" value="IQ"/>
    <property type="match status" value="3"/>
</dbReference>
<evidence type="ECO:0000313" key="6">
    <source>
        <dbReference type="EMBL" id="CAK9172198.1"/>
    </source>
</evidence>
<proteinExistence type="inferred from homology"/>
<feature type="compositionally biased region" description="Polar residues" evidence="4">
    <location>
        <begin position="519"/>
        <end position="532"/>
    </location>
</feature>
<dbReference type="Pfam" id="PF13178">
    <property type="entry name" value="DUF4005"/>
    <property type="match status" value="1"/>
</dbReference>
<protein>
    <recommendedName>
        <fullName evidence="5">DUF4005 domain-containing protein</fullName>
    </recommendedName>
</protein>
<dbReference type="PANTHER" id="PTHR32295">
    <property type="entry name" value="IQ-DOMAIN 5-RELATED"/>
    <property type="match status" value="1"/>
</dbReference>
<dbReference type="PROSITE" id="PS50096">
    <property type="entry name" value="IQ"/>
    <property type="match status" value="2"/>
</dbReference>